<dbReference type="Pfam" id="PF00072">
    <property type="entry name" value="Response_reg"/>
    <property type="match status" value="1"/>
</dbReference>
<dbReference type="GO" id="GO:0000160">
    <property type="term" value="P:phosphorelay signal transduction system"/>
    <property type="evidence" value="ECO:0007669"/>
    <property type="project" value="InterPro"/>
</dbReference>
<dbReference type="InterPro" id="IPR001789">
    <property type="entry name" value="Sig_transdc_resp-reg_receiver"/>
</dbReference>
<organism evidence="4 5">
    <name type="scientific">Aeoliella mucimassa</name>
    <dbReference type="NCBI Taxonomy" id="2527972"/>
    <lineage>
        <taxon>Bacteria</taxon>
        <taxon>Pseudomonadati</taxon>
        <taxon>Planctomycetota</taxon>
        <taxon>Planctomycetia</taxon>
        <taxon>Pirellulales</taxon>
        <taxon>Lacipirellulaceae</taxon>
        <taxon>Aeoliella</taxon>
    </lineage>
</organism>
<evidence type="ECO:0000256" key="2">
    <source>
        <dbReference type="PROSITE-ProRule" id="PRU00169"/>
    </source>
</evidence>
<dbReference type="PROSITE" id="PS50110">
    <property type="entry name" value="RESPONSE_REGULATORY"/>
    <property type="match status" value="1"/>
</dbReference>
<evidence type="ECO:0000256" key="1">
    <source>
        <dbReference type="ARBA" id="ARBA00022553"/>
    </source>
</evidence>
<feature type="domain" description="Response regulatory" evidence="3">
    <location>
        <begin position="22"/>
        <end position="138"/>
    </location>
</feature>
<dbReference type="PANTHER" id="PTHR44591">
    <property type="entry name" value="STRESS RESPONSE REGULATOR PROTEIN 1"/>
    <property type="match status" value="1"/>
</dbReference>
<dbReference type="InterPro" id="IPR050595">
    <property type="entry name" value="Bact_response_regulator"/>
</dbReference>
<evidence type="ECO:0000313" key="4">
    <source>
        <dbReference type="EMBL" id="QDU54168.1"/>
    </source>
</evidence>
<proteinExistence type="predicted"/>
<evidence type="ECO:0000313" key="5">
    <source>
        <dbReference type="Proteomes" id="UP000315750"/>
    </source>
</evidence>
<dbReference type="KEGG" id="amuc:Pan181_03480"/>
<protein>
    <submittedName>
        <fullName evidence="4">Response regulator MprA</fullName>
    </submittedName>
</protein>
<dbReference type="Proteomes" id="UP000315750">
    <property type="component" value="Chromosome"/>
</dbReference>
<accession>A0A518AHF2</accession>
<gene>
    <name evidence="4" type="primary">mprA</name>
    <name evidence="4" type="ORF">Pan181_03480</name>
</gene>
<keyword evidence="1 2" id="KW-0597">Phosphoprotein</keyword>
<dbReference type="Gene3D" id="3.40.50.2300">
    <property type="match status" value="1"/>
</dbReference>
<evidence type="ECO:0000259" key="3">
    <source>
        <dbReference type="PROSITE" id="PS50110"/>
    </source>
</evidence>
<dbReference type="OrthoDB" id="9800897at2"/>
<feature type="modified residue" description="4-aspartylphosphate" evidence="2">
    <location>
        <position position="71"/>
    </location>
</feature>
<dbReference type="RefSeq" id="WP_145245184.1">
    <property type="nucleotide sequence ID" value="NZ_CP036278.1"/>
</dbReference>
<keyword evidence="5" id="KW-1185">Reference proteome</keyword>
<dbReference type="PANTHER" id="PTHR44591:SF3">
    <property type="entry name" value="RESPONSE REGULATORY DOMAIN-CONTAINING PROTEIN"/>
    <property type="match status" value="1"/>
</dbReference>
<dbReference type="AlphaFoldDB" id="A0A518AHF2"/>
<dbReference type="EMBL" id="CP036278">
    <property type="protein sequence ID" value="QDU54168.1"/>
    <property type="molecule type" value="Genomic_DNA"/>
</dbReference>
<sequence>MAIDCELDFDRADPFHSAPPVRVLVVDDDSKVIDGMKRCLKRYNIEVIEGYHGVHGIWRTITERPDIIITDICMPLVNGEEVVRCLRNNQTTSSSPIIVLTGLEESHWKKKMLGLGVDAYFTKPVDSEELVQVIASLVPQSLARNA</sequence>
<dbReference type="SUPFAM" id="SSF52172">
    <property type="entry name" value="CheY-like"/>
    <property type="match status" value="1"/>
</dbReference>
<dbReference type="InterPro" id="IPR011006">
    <property type="entry name" value="CheY-like_superfamily"/>
</dbReference>
<dbReference type="SMART" id="SM00448">
    <property type="entry name" value="REC"/>
    <property type="match status" value="1"/>
</dbReference>
<reference evidence="4 5" key="1">
    <citation type="submission" date="2019-02" db="EMBL/GenBank/DDBJ databases">
        <title>Deep-cultivation of Planctomycetes and their phenomic and genomic characterization uncovers novel biology.</title>
        <authorList>
            <person name="Wiegand S."/>
            <person name="Jogler M."/>
            <person name="Boedeker C."/>
            <person name="Pinto D."/>
            <person name="Vollmers J."/>
            <person name="Rivas-Marin E."/>
            <person name="Kohn T."/>
            <person name="Peeters S.H."/>
            <person name="Heuer A."/>
            <person name="Rast P."/>
            <person name="Oberbeckmann S."/>
            <person name="Bunk B."/>
            <person name="Jeske O."/>
            <person name="Meyerdierks A."/>
            <person name="Storesund J.E."/>
            <person name="Kallscheuer N."/>
            <person name="Luecker S."/>
            <person name="Lage O.M."/>
            <person name="Pohl T."/>
            <person name="Merkel B.J."/>
            <person name="Hornburger P."/>
            <person name="Mueller R.-W."/>
            <person name="Bruemmer F."/>
            <person name="Labrenz M."/>
            <person name="Spormann A.M."/>
            <person name="Op den Camp H."/>
            <person name="Overmann J."/>
            <person name="Amann R."/>
            <person name="Jetten M.S.M."/>
            <person name="Mascher T."/>
            <person name="Medema M.H."/>
            <person name="Devos D.P."/>
            <person name="Kaster A.-K."/>
            <person name="Ovreas L."/>
            <person name="Rohde M."/>
            <person name="Galperin M.Y."/>
            <person name="Jogler C."/>
        </authorList>
    </citation>
    <scope>NUCLEOTIDE SEQUENCE [LARGE SCALE GENOMIC DNA]</scope>
    <source>
        <strain evidence="4 5">Pan181</strain>
    </source>
</reference>
<name>A0A518AHF2_9BACT</name>